<comment type="cofactor">
    <cofactor evidence="1">
        <name>thiamine diphosphate</name>
        <dbReference type="ChEBI" id="CHEBI:58937"/>
    </cofactor>
</comment>
<dbReference type="EMBL" id="AP027924">
    <property type="protein sequence ID" value="BED92242.1"/>
    <property type="molecule type" value="Genomic_DNA"/>
</dbReference>
<evidence type="ECO:0000259" key="5">
    <source>
        <dbReference type="Pfam" id="PF00456"/>
    </source>
</evidence>
<keyword evidence="4" id="KW-0472">Membrane</keyword>
<feature type="domain" description="Transketolase N-terminal" evidence="5">
    <location>
        <begin position="19"/>
        <end position="246"/>
    </location>
</feature>
<evidence type="ECO:0000256" key="1">
    <source>
        <dbReference type="ARBA" id="ARBA00001964"/>
    </source>
</evidence>
<evidence type="ECO:0000256" key="3">
    <source>
        <dbReference type="ARBA" id="ARBA00023052"/>
    </source>
</evidence>
<protein>
    <submittedName>
        <fullName evidence="6">Transketolase</fullName>
    </submittedName>
</protein>
<dbReference type="CDD" id="cd02012">
    <property type="entry name" value="TPP_TK"/>
    <property type="match status" value="1"/>
</dbReference>
<keyword evidence="3" id="KW-0786">Thiamine pyrophosphate</keyword>
<dbReference type="Gene3D" id="3.40.50.970">
    <property type="match status" value="1"/>
</dbReference>
<feature type="transmembrane region" description="Helical" evidence="4">
    <location>
        <begin position="28"/>
        <end position="46"/>
    </location>
</feature>
<organism evidence="6">
    <name type="scientific">Candidatus Improbicoccus pseudotrichonymphae</name>
    <dbReference type="NCBI Taxonomy" id="3033792"/>
    <lineage>
        <taxon>Bacteria</taxon>
        <taxon>Bacillati</taxon>
        <taxon>Bacillota</taxon>
        <taxon>Clostridia</taxon>
        <taxon>Candidatus Improbicoccus</taxon>
    </lineage>
</organism>
<dbReference type="KEGG" id="ips:CfP315_0850"/>
<comment type="similarity">
    <text evidence="2">Belongs to the transketolase family.</text>
</comment>
<reference evidence="6" key="1">
    <citation type="journal article" date="2023" name="ISME J.">
        <title>Emergence of putative energy parasites within Clostridia revealed by genome analysis of a novel endosymbiotic clade.</title>
        <authorList>
            <person name="Takahashi K."/>
            <person name="Kuwahara H."/>
            <person name="Horikawa Y."/>
            <person name="Izawa K."/>
            <person name="Kato D."/>
            <person name="Inagaki T."/>
            <person name="Yuki M."/>
            <person name="Ohkuma M."/>
            <person name="Hongoh Y."/>
        </authorList>
    </citation>
    <scope>NUCLEOTIDE SEQUENCE</scope>
    <source>
        <strain evidence="6">CfP3-15</strain>
    </source>
</reference>
<dbReference type="PANTHER" id="PTHR47514:SF1">
    <property type="entry name" value="TRANSKETOLASE N-TERMINAL SECTION-RELATED"/>
    <property type="match status" value="1"/>
</dbReference>
<keyword evidence="4" id="KW-0812">Transmembrane</keyword>
<feature type="transmembrane region" description="Helical" evidence="4">
    <location>
        <begin position="67"/>
        <end position="83"/>
    </location>
</feature>
<evidence type="ECO:0000256" key="2">
    <source>
        <dbReference type="ARBA" id="ARBA00007131"/>
    </source>
</evidence>
<dbReference type="Proteomes" id="UP001337580">
    <property type="component" value="Chromosome"/>
</dbReference>
<dbReference type="Pfam" id="PF00456">
    <property type="entry name" value="Transketolase_N"/>
    <property type="match status" value="1"/>
</dbReference>
<dbReference type="SUPFAM" id="SSF52518">
    <property type="entry name" value="Thiamin diphosphate-binding fold (THDP-binding)"/>
    <property type="match status" value="1"/>
</dbReference>
<sequence>MEINKLKSVCREVRKNILIQMEASGGGHVGGCLSIVEVLVVLYMHFMDFDPKNPKKSNRDRLIVSKGHCGPAVYAILCYLGFFDKSWLYTLNKENTNLPSHCDMNKTPGVDMTSGSLGQGLSCAVGMAIALRLRGERNKIYTILGDGEIQEGQVWEAAMYAAHQKLSTLTVFIDCNKFQIDGSVDDVCCVEPIGNKWESFGWDVFIVKNGNDIDEIYKSISKSKKNNKPTAIILNTIKGYGIKFAESAGVNNHSMVIDSNMIKEGYEDIDKLH</sequence>
<evidence type="ECO:0000313" key="6">
    <source>
        <dbReference type="EMBL" id="BED92242.1"/>
    </source>
</evidence>
<dbReference type="AlphaFoldDB" id="A0AA48I3G8"/>
<accession>A0AA48I3G8</accession>
<proteinExistence type="inferred from homology"/>
<keyword evidence="4" id="KW-1133">Transmembrane helix</keyword>
<dbReference type="PANTHER" id="PTHR47514">
    <property type="entry name" value="TRANSKETOLASE N-TERMINAL SECTION-RELATED"/>
    <property type="match status" value="1"/>
</dbReference>
<gene>
    <name evidence="6" type="ORF">CfP315_0850</name>
</gene>
<name>A0AA48I3G8_9FIRM</name>
<dbReference type="InterPro" id="IPR005474">
    <property type="entry name" value="Transketolase_N"/>
</dbReference>
<dbReference type="InterPro" id="IPR029061">
    <property type="entry name" value="THDP-binding"/>
</dbReference>
<evidence type="ECO:0000256" key="4">
    <source>
        <dbReference type="SAM" id="Phobius"/>
    </source>
</evidence>